<proteinExistence type="predicted"/>
<name>A0ABM1EZS8_PRICU</name>
<gene>
    <name evidence="3" type="primary">LOC106817540</name>
</gene>
<keyword evidence="2" id="KW-1185">Reference proteome</keyword>
<dbReference type="Proteomes" id="UP000695022">
    <property type="component" value="Unplaced"/>
</dbReference>
<keyword evidence="1" id="KW-0812">Transmembrane</keyword>
<dbReference type="GeneID" id="106817540"/>
<reference evidence="3" key="1">
    <citation type="submission" date="2025-08" db="UniProtKB">
        <authorList>
            <consortium name="RefSeq"/>
        </authorList>
    </citation>
    <scope>IDENTIFICATION</scope>
</reference>
<dbReference type="InterPro" id="IPR011701">
    <property type="entry name" value="MFS"/>
</dbReference>
<dbReference type="Gene3D" id="1.20.1250.20">
    <property type="entry name" value="MFS general substrate transporter like domains"/>
    <property type="match status" value="1"/>
</dbReference>
<keyword evidence="1" id="KW-0472">Membrane</keyword>
<feature type="transmembrane region" description="Helical" evidence="1">
    <location>
        <begin position="56"/>
        <end position="76"/>
    </location>
</feature>
<dbReference type="PANTHER" id="PTHR11360">
    <property type="entry name" value="MONOCARBOXYLATE TRANSPORTER"/>
    <property type="match status" value="1"/>
</dbReference>
<dbReference type="PANTHER" id="PTHR11360:SF284">
    <property type="entry name" value="EG:103B4.3 PROTEIN-RELATED"/>
    <property type="match status" value="1"/>
</dbReference>
<sequence length="141" mass="15848">MATGIISLMFLRSEELWVFALCCVLYGCSDGIRMSIQTPILVDLFGVQNLPMVQAIYNLFTGIGLLCGPVVAGFLLDYTGDMRAVFILCGVTCMVGTALQGGAFYIDYRQEHTREEPRQLTRTEIGKTFWMKHDFNQCITR</sequence>
<keyword evidence="1" id="KW-1133">Transmembrane helix</keyword>
<dbReference type="InterPro" id="IPR050327">
    <property type="entry name" value="Proton-linked_MCT"/>
</dbReference>
<protein>
    <submittedName>
        <fullName evidence="3">Monocarboxylate transporter 6-like</fullName>
    </submittedName>
</protein>
<dbReference type="InterPro" id="IPR036259">
    <property type="entry name" value="MFS_trans_sf"/>
</dbReference>
<dbReference type="Pfam" id="PF07690">
    <property type="entry name" value="MFS_1"/>
    <property type="match status" value="1"/>
</dbReference>
<evidence type="ECO:0000313" key="3">
    <source>
        <dbReference type="RefSeq" id="XP_014677699.1"/>
    </source>
</evidence>
<evidence type="ECO:0000313" key="2">
    <source>
        <dbReference type="Proteomes" id="UP000695022"/>
    </source>
</evidence>
<dbReference type="SUPFAM" id="SSF103473">
    <property type="entry name" value="MFS general substrate transporter"/>
    <property type="match status" value="1"/>
</dbReference>
<accession>A0ABM1EZS8</accession>
<organism evidence="2 3">
    <name type="scientific">Priapulus caudatus</name>
    <name type="common">Priapulid worm</name>
    <dbReference type="NCBI Taxonomy" id="37621"/>
    <lineage>
        <taxon>Eukaryota</taxon>
        <taxon>Metazoa</taxon>
        <taxon>Ecdysozoa</taxon>
        <taxon>Scalidophora</taxon>
        <taxon>Priapulida</taxon>
        <taxon>Priapulimorpha</taxon>
        <taxon>Priapulimorphida</taxon>
        <taxon>Priapulidae</taxon>
        <taxon>Priapulus</taxon>
    </lineage>
</organism>
<feature type="transmembrane region" description="Helical" evidence="1">
    <location>
        <begin position="82"/>
        <end position="106"/>
    </location>
</feature>
<evidence type="ECO:0000256" key="1">
    <source>
        <dbReference type="SAM" id="Phobius"/>
    </source>
</evidence>
<dbReference type="RefSeq" id="XP_014677699.1">
    <property type="nucleotide sequence ID" value="XM_014822213.1"/>
</dbReference>